<organism evidence="1">
    <name type="scientific">viral metagenome</name>
    <dbReference type="NCBI Taxonomy" id="1070528"/>
    <lineage>
        <taxon>unclassified sequences</taxon>
        <taxon>metagenomes</taxon>
        <taxon>organismal metagenomes</taxon>
    </lineage>
</organism>
<gene>
    <name evidence="2" type="ORF">MM415A00616_0002</name>
    <name evidence="1" type="ORF">MM415B00708_0008</name>
</gene>
<dbReference type="EMBL" id="MT142441">
    <property type="protein sequence ID" value="QJA80919.1"/>
    <property type="molecule type" value="Genomic_DNA"/>
</dbReference>
<dbReference type="AlphaFoldDB" id="A0A6M3IZ75"/>
<name>A0A6M3IZ75_9ZZZZ</name>
<evidence type="ECO:0000313" key="1">
    <source>
        <dbReference type="EMBL" id="QJA62873.1"/>
    </source>
</evidence>
<protein>
    <submittedName>
        <fullName evidence="1">Uncharacterized protein</fullName>
    </submittedName>
</protein>
<dbReference type="EMBL" id="MT141484">
    <property type="protein sequence ID" value="QJA62873.1"/>
    <property type="molecule type" value="Genomic_DNA"/>
</dbReference>
<accession>A0A6M3IZ75</accession>
<evidence type="ECO:0000313" key="2">
    <source>
        <dbReference type="EMBL" id="QJA80919.1"/>
    </source>
</evidence>
<proteinExistence type="predicted"/>
<reference evidence="1" key="1">
    <citation type="submission" date="2020-03" db="EMBL/GenBank/DDBJ databases">
        <title>The deep terrestrial virosphere.</title>
        <authorList>
            <person name="Holmfeldt K."/>
            <person name="Nilsson E."/>
            <person name="Simone D."/>
            <person name="Lopez-Fernandez M."/>
            <person name="Wu X."/>
            <person name="de Brujin I."/>
            <person name="Lundin D."/>
            <person name="Andersson A."/>
            <person name="Bertilsson S."/>
            <person name="Dopson M."/>
        </authorList>
    </citation>
    <scope>NUCLEOTIDE SEQUENCE</scope>
    <source>
        <strain evidence="2">MM415A00616</strain>
        <strain evidence="1">MM415B00708</strain>
    </source>
</reference>
<sequence>MAPLVQDTLANVHIALARQLGDLAGMGTVASAYASSISTQDLIQQRSNQLRGHHLYFYGGAAVQQDRVINAFTPYSVAGQVALLTVLRPYVSGSTPSVNTTFLVHRLFSGTEYNQAIAHAVARAQRRQLTPKFDRSLVMNTLALNAVFAMWTNGAAVAPDSWTLTGTNGAVARESSQVYPNLKYSAKVTNGASQEAYLSQSLADYGRMAGQVIDVSVDVHCQTTNRVRIALLDGTNTWYSDYHTGAGKETLTISSKTLATAITQCTVQLRTETGAAIDAYWEKVHWSGGGDVYEYPLSTYPTGFVYVSEVWIEGDQEGVFNLQVPDDWWYIDRYTKRLVLLRGMCEPSAEGGKVIEVRGQAYAAIPSAETDTVDVDNSYVLARAAHDLLKRLPKGASDSEGYTQMMAESLSEAERLERRMSTVAWPNARPVEEL</sequence>